<comment type="caution">
    <text evidence="9">The sequence shown here is derived from an EMBL/GenBank/DDBJ whole genome shotgun (WGS) entry which is preliminary data.</text>
</comment>
<evidence type="ECO:0000313" key="10">
    <source>
        <dbReference type="Proteomes" id="UP000290809"/>
    </source>
</evidence>
<evidence type="ECO:0000256" key="7">
    <source>
        <dbReference type="ARBA" id="ARBA00023212"/>
    </source>
</evidence>
<dbReference type="AlphaFoldDB" id="A0A430QNP6"/>
<gene>
    <name evidence="9" type="ORF">DC041_0003912</name>
</gene>
<keyword evidence="7" id="KW-0206">Cytoskeleton</keyword>
<evidence type="ECO:0000256" key="3">
    <source>
        <dbReference type="ARBA" id="ARBA00022490"/>
    </source>
</evidence>
<proteinExistence type="predicted"/>
<keyword evidence="8" id="KW-0966">Cell projection</keyword>
<dbReference type="GO" id="GO:0060271">
    <property type="term" value="P:cilium assembly"/>
    <property type="evidence" value="ECO:0007669"/>
    <property type="project" value="TreeGrafter"/>
</dbReference>
<keyword evidence="5" id="KW-0677">Repeat</keyword>
<dbReference type="STRING" id="6184.A0A430QNP6"/>
<comment type="subcellular location">
    <subcellularLocation>
        <location evidence="1">Cell projection</location>
        <location evidence="1">Cilium</location>
    </subcellularLocation>
    <subcellularLocation>
        <location evidence="2">Cytoplasm</location>
        <location evidence="2">Cytoskeleton</location>
    </subcellularLocation>
</comment>
<reference evidence="9 10" key="1">
    <citation type="journal article" date="2019" name="PLoS Pathog.">
        <title>Genome sequence of the bovine parasite Schistosoma bovis Tanzania.</title>
        <authorList>
            <person name="Oey H."/>
            <person name="Zakrzewski M."/>
            <person name="Gobert G."/>
            <person name="Gravermann K."/>
            <person name="Stoye J."/>
            <person name="Jones M."/>
            <person name="Mcmanus D."/>
            <person name="Krause L."/>
        </authorList>
    </citation>
    <scope>NUCLEOTIDE SEQUENCE [LARGE SCALE GENOMIC DNA]</scope>
    <source>
        <strain evidence="9 10">TAN1997</strain>
    </source>
</reference>
<feature type="non-terminal residue" evidence="9">
    <location>
        <position position="1"/>
    </location>
</feature>
<keyword evidence="6" id="KW-0175">Coiled coil</keyword>
<dbReference type="Proteomes" id="UP000290809">
    <property type="component" value="Unassembled WGS sequence"/>
</dbReference>
<dbReference type="PANTHER" id="PTHR14885">
    <property type="entry name" value="CILIA- AND FLAGELLA-ASSOCIATED PROTEIN 43-RELATED"/>
    <property type="match status" value="1"/>
</dbReference>
<dbReference type="EMBL" id="QMKO01001512">
    <property type="protein sequence ID" value="RTG89296.1"/>
    <property type="molecule type" value="Genomic_DNA"/>
</dbReference>
<keyword evidence="4" id="KW-0853">WD repeat</keyword>
<accession>A0A430QNP6</accession>
<evidence type="ECO:0000256" key="2">
    <source>
        <dbReference type="ARBA" id="ARBA00004245"/>
    </source>
</evidence>
<dbReference type="InterPro" id="IPR036322">
    <property type="entry name" value="WD40_repeat_dom_sf"/>
</dbReference>
<evidence type="ECO:0000256" key="5">
    <source>
        <dbReference type="ARBA" id="ARBA00022737"/>
    </source>
</evidence>
<keyword evidence="3" id="KW-0963">Cytoplasm</keyword>
<organism evidence="9 10">
    <name type="scientific">Schistosoma bovis</name>
    <name type="common">Blood fluke</name>
    <dbReference type="NCBI Taxonomy" id="6184"/>
    <lineage>
        <taxon>Eukaryota</taxon>
        <taxon>Metazoa</taxon>
        <taxon>Spiralia</taxon>
        <taxon>Lophotrochozoa</taxon>
        <taxon>Platyhelminthes</taxon>
        <taxon>Trematoda</taxon>
        <taxon>Digenea</taxon>
        <taxon>Strigeidida</taxon>
        <taxon>Schistosomatoidea</taxon>
        <taxon>Schistosomatidae</taxon>
        <taxon>Schistosoma</taxon>
    </lineage>
</organism>
<evidence type="ECO:0000256" key="8">
    <source>
        <dbReference type="ARBA" id="ARBA00023273"/>
    </source>
</evidence>
<evidence type="ECO:0000256" key="1">
    <source>
        <dbReference type="ARBA" id="ARBA00004138"/>
    </source>
</evidence>
<sequence length="246" mass="28630">VNLYWLTKYTQNAVVLICYLLSKFITRTTTSLHGNINVDFLIIQYCSLLDLSYPSTKWTLFVCLLLIFIRWVQGLKKFQFGFLGDHILCIKCGPSIKFHDILTNKVETLHLPTKYSTVLSIHPLEPYFAVTELCNVNPKVYVYSYPQKDEIILKSKLQPDSQALSILIKQMLPNWRYNSPSFPIPSIMQQDFHSCEILCKTNLNGLHLTTFSFCPTDWHYLLGTDHHCIHVWQVETCDRMNSIKCK</sequence>
<dbReference type="GO" id="GO:0005930">
    <property type="term" value="C:axoneme"/>
    <property type="evidence" value="ECO:0007669"/>
    <property type="project" value="TreeGrafter"/>
</dbReference>
<name>A0A430QNP6_SCHBO</name>
<evidence type="ECO:0000313" key="9">
    <source>
        <dbReference type="EMBL" id="RTG89296.1"/>
    </source>
</evidence>
<protein>
    <submittedName>
        <fullName evidence="9">Uncharacterized protein</fullName>
    </submittedName>
</protein>
<dbReference type="SUPFAM" id="SSF50978">
    <property type="entry name" value="WD40 repeat-like"/>
    <property type="match status" value="1"/>
</dbReference>
<evidence type="ECO:0000256" key="4">
    <source>
        <dbReference type="ARBA" id="ARBA00022574"/>
    </source>
</evidence>
<evidence type="ECO:0000256" key="6">
    <source>
        <dbReference type="ARBA" id="ARBA00023054"/>
    </source>
</evidence>
<dbReference type="PANTHER" id="PTHR14885:SF1">
    <property type="entry name" value="CILIA- AND FLAGELLA-ASSOCIATED PROTEIN 43"/>
    <property type="match status" value="1"/>
</dbReference>
<keyword evidence="10" id="KW-1185">Reference proteome</keyword>